<feature type="domain" description="ABC transporter" evidence="7">
    <location>
        <begin position="538"/>
        <end position="768"/>
    </location>
</feature>
<comment type="subcellular location">
    <subcellularLocation>
        <location evidence="1">Membrane</location>
        <topology evidence="1">Multi-pass membrane protein</topology>
    </subcellularLocation>
</comment>
<dbReference type="Pfam" id="PF00005">
    <property type="entry name" value="ABC_tran"/>
    <property type="match status" value="1"/>
</dbReference>
<feature type="region of interest" description="Disordered" evidence="5">
    <location>
        <begin position="15"/>
        <end position="34"/>
    </location>
</feature>
<dbReference type="AlphaFoldDB" id="A0A914E5T5"/>
<dbReference type="PROSITE" id="PS50893">
    <property type="entry name" value="ABC_TRANSPORTER_2"/>
    <property type="match status" value="1"/>
</dbReference>
<reference evidence="9" key="1">
    <citation type="submission" date="2022-11" db="UniProtKB">
        <authorList>
            <consortium name="WormBaseParasite"/>
        </authorList>
    </citation>
    <scope>IDENTIFICATION</scope>
</reference>
<dbReference type="PROSITE" id="PS00211">
    <property type="entry name" value="ABC_TRANSPORTER_1"/>
    <property type="match status" value="1"/>
</dbReference>
<dbReference type="GO" id="GO:0140359">
    <property type="term" value="F:ABC-type transporter activity"/>
    <property type="evidence" value="ECO:0007669"/>
    <property type="project" value="InterPro"/>
</dbReference>
<dbReference type="GO" id="GO:0005524">
    <property type="term" value="F:ATP binding"/>
    <property type="evidence" value="ECO:0007669"/>
    <property type="project" value="InterPro"/>
</dbReference>
<evidence type="ECO:0000256" key="1">
    <source>
        <dbReference type="ARBA" id="ARBA00004141"/>
    </source>
</evidence>
<dbReference type="InterPro" id="IPR013525">
    <property type="entry name" value="ABC2_TM"/>
</dbReference>
<feature type="transmembrane region" description="Helical" evidence="6">
    <location>
        <begin position="72"/>
        <end position="90"/>
    </location>
</feature>
<sequence>MEEVFLKVNKLADEKQPSENNNMENDEQDRLVQNNSVERFRPTRKLQGSSLYLSQAKAMFTKRYLFFRRRPGSIYGQVIAPLIYFALLTYTSTKIKSSTDQNSLPINLSVYASDGVSANIFVEWTQGNFTSSVRQGISEVNQGVSFVLTETNDTLNVIVEDTKNDGLTKFSKHNPLGFAWNGSFVLESKPFTIINALFNNFALHSPSLAVNLADMIMFTNSTNNFNIYVTNHPLPPSNSDKLQNTNNLNNAQFWSTSTIGFGIIVAMSLVISGFTYFLIREKKNKAKHLQIMSGVQIWFYWLTTALWDCIFFVGAIIAFTIIMNVFHIKEYTSRTDTLILVVFMMLLYGWPGLPFAYTLSFPFTNPSRAYTLVMLSSTFTAILGTIIIPLISISSKSWGDVIEIIWSLLFPTYTLSSAFNKIYNNENSRSVCASIDCNNTLIAANNRGCCGTGDRVYTDNILGTFGSKGVLLNVIILILQGFFFWFTTIALEKGWLNKIKLTKPNSEQIETDTITIEDEDVSREREIVHTLNENETPIVAKDLKKWYNDFYAVKGLSFHVNNGDCFGLLGVNGAGKTSTFQMLTGENVIDKGNAYIQGFDVTTQWRESGRLIGYCPQYDAFIKELTGEEMLYMFARIRGIFEEDIPDVVFSIIESLGLTQYAKKQIKNYSGGNKRRLSLGIALVGLPEVLLLDEPTTGVDPKARRIIWNVLSKVRESGHAFVLTSHNMEECEALCTNIAIMVDGRFKCIGSQQHIKSKYGAGYSLLIRVEAMEYIEKAKRWVQELFLGSELKEQHLLQLKFELKRNDETTWSLLFSEMESISSELHIVDYSLSQTTLEQVFLEFSKGTGN</sequence>
<dbReference type="Proteomes" id="UP000887540">
    <property type="component" value="Unplaced"/>
</dbReference>
<evidence type="ECO:0000313" key="9">
    <source>
        <dbReference type="WBParaSite" id="ACRNAN_scaffold5664.g29076.t1"/>
    </source>
</evidence>
<evidence type="ECO:0000256" key="5">
    <source>
        <dbReference type="SAM" id="MobiDB-lite"/>
    </source>
</evidence>
<evidence type="ECO:0000313" key="8">
    <source>
        <dbReference type="Proteomes" id="UP000887540"/>
    </source>
</evidence>
<keyword evidence="8" id="KW-1185">Reference proteome</keyword>
<dbReference type="PANTHER" id="PTHR19229">
    <property type="entry name" value="ATP-BINDING CASSETTE TRANSPORTER SUBFAMILY A ABCA"/>
    <property type="match status" value="1"/>
</dbReference>
<evidence type="ECO:0000256" key="4">
    <source>
        <dbReference type="ARBA" id="ARBA00023136"/>
    </source>
</evidence>
<feature type="transmembrane region" description="Helical" evidence="6">
    <location>
        <begin position="299"/>
        <end position="326"/>
    </location>
</feature>
<protein>
    <submittedName>
        <fullName evidence="9">ABC transporter domain-containing protein</fullName>
    </submittedName>
</protein>
<dbReference type="InterPro" id="IPR056264">
    <property type="entry name" value="R2_ABCA1-4-like"/>
</dbReference>
<evidence type="ECO:0000256" key="3">
    <source>
        <dbReference type="ARBA" id="ARBA00022989"/>
    </source>
</evidence>
<dbReference type="GO" id="GO:0016887">
    <property type="term" value="F:ATP hydrolysis activity"/>
    <property type="evidence" value="ECO:0007669"/>
    <property type="project" value="InterPro"/>
</dbReference>
<dbReference type="InterPro" id="IPR026082">
    <property type="entry name" value="ABCA"/>
</dbReference>
<dbReference type="InterPro" id="IPR027417">
    <property type="entry name" value="P-loop_NTPase"/>
</dbReference>
<dbReference type="WBParaSite" id="ACRNAN_scaffold5664.g29076.t1">
    <property type="protein sequence ID" value="ACRNAN_scaffold5664.g29076.t1"/>
    <property type="gene ID" value="ACRNAN_scaffold5664.g29076"/>
</dbReference>
<dbReference type="GO" id="GO:0005319">
    <property type="term" value="F:lipid transporter activity"/>
    <property type="evidence" value="ECO:0007669"/>
    <property type="project" value="TreeGrafter"/>
</dbReference>
<accession>A0A914E5T5</accession>
<dbReference type="PANTHER" id="PTHR19229:SF250">
    <property type="entry name" value="ABC TRANSPORTER DOMAIN-CONTAINING PROTEIN-RELATED"/>
    <property type="match status" value="1"/>
</dbReference>
<evidence type="ECO:0000256" key="6">
    <source>
        <dbReference type="SAM" id="Phobius"/>
    </source>
</evidence>
<dbReference type="Gene3D" id="3.40.50.300">
    <property type="entry name" value="P-loop containing nucleotide triphosphate hydrolases"/>
    <property type="match status" value="1"/>
</dbReference>
<dbReference type="SUPFAM" id="SSF52540">
    <property type="entry name" value="P-loop containing nucleoside triphosphate hydrolases"/>
    <property type="match status" value="1"/>
</dbReference>
<proteinExistence type="predicted"/>
<dbReference type="GO" id="GO:0016020">
    <property type="term" value="C:membrane"/>
    <property type="evidence" value="ECO:0007669"/>
    <property type="project" value="UniProtKB-SubCell"/>
</dbReference>
<dbReference type="Pfam" id="PF23321">
    <property type="entry name" value="R1_ABCA1"/>
    <property type="match status" value="1"/>
</dbReference>
<keyword evidence="2 6" id="KW-0812">Transmembrane</keyword>
<organism evidence="8 9">
    <name type="scientific">Acrobeloides nanus</name>
    <dbReference type="NCBI Taxonomy" id="290746"/>
    <lineage>
        <taxon>Eukaryota</taxon>
        <taxon>Metazoa</taxon>
        <taxon>Ecdysozoa</taxon>
        <taxon>Nematoda</taxon>
        <taxon>Chromadorea</taxon>
        <taxon>Rhabditida</taxon>
        <taxon>Tylenchina</taxon>
        <taxon>Cephalobomorpha</taxon>
        <taxon>Cephaloboidea</taxon>
        <taxon>Cephalobidae</taxon>
        <taxon>Acrobeloides</taxon>
    </lineage>
</organism>
<dbReference type="Pfam" id="PF12698">
    <property type="entry name" value="ABC2_membrane_3"/>
    <property type="match status" value="1"/>
</dbReference>
<keyword evidence="3 6" id="KW-1133">Transmembrane helix</keyword>
<name>A0A914E5T5_9BILA</name>
<evidence type="ECO:0000256" key="2">
    <source>
        <dbReference type="ARBA" id="ARBA00022692"/>
    </source>
</evidence>
<dbReference type="InterPro" id="IPR003439">
    <property type="entry name" value="ABC_transporter-like_ATP-bd"/>
</dbReference>
<dbReference type="InterPro" id="IPR017871">
    <property type="entry name" value="ABC_transporter-like_CS"/>
</dbReference>
<feature type="transmembrane region" description="Helical" evidence="6">
    <location>
        <begin position="470"/>
        <end position="491"/>
    </location>
</feature>
<feature type="transmembrane region" description="Helical" evidence="6">
    <location>
        <begin position="338"/>
        <end position="357"/>
    </location>
</feature>
<keyword evidence="4 6" id="KW-0472">Membrane</keyword>
<dbReference type="CDD" id="cd03263">
    <property type="entry name" value="ABC_subfamily_A"/>
    <property type="match status" value="1"/>
</dbReference>
<dbReference type="FunFam" id="3.40.50.300:FF:000327">
    <property type="entry name" value="ATP-binding cassette sub-family A member 3"/>
    <property type="match status" value="1"/>
</dbReference>
<evidence type="ECO:0000259" key="7">
    <source>
        <dbReference type="PROSITE" id="PS50893"/>
    </source>
</evidence>
<feature type="transmembrane region" description="Helical" evidence="6">
    <location>
        <begin position="369"/>
        <end position="391"/>
    </location>
</feature>
<feature type="transmembrane region" description="Helical" evidence="6">
    <location>
        <begin position="253"/>
        <end position="279"/>
    </location>
</feature>